<keyword evidence="3" id="KW-1185">Reference proteome</keyword>
<dbReference type="EMBL" id="CYRY02016544">
    <property type="protein sequence ID" value="VCW90913.1"/>
    <property type="molecule type" value="Genomic_DNA"/>
</dbReference>
<organism evidence="2 3">
    <name type="scientific">Gulo gulo</name>
    <name type="common">Wolverine</name>
    <name type="synonym">Gluton</name>
    <dbReference type="NCBI Taxonomy" id="48420"/>
    <lineage>
        <taxon>Eukaryota</taxon>
        <taxon>Metazoa</taxon>
        <taxon>Chordata</taxon>
        <taxon>Craniata</taxon>
        <taxon>Vertebrata</taxon>
        <taxon>Euteleostomi</taxon>
        <taxon>Mammalia</taxon>
        <taxon>Eutheria</taxon>
        <taxon>Laurasiatheria</taxon>
        <taxon>Carnivora</taxon>
        <taxon>Caniformia</taxon>
        <taxon>Musteloidea</taxon>
        <taxon>Mustelidae</taxon>
        <taxon>Guloninae</taxon>
        <taxon>Gulo</taxon>
    </lineage>
</organism>
<evidence type="ECO:0008006" key="4">
    <source>
        <dbReference type="Google" id="ProtNLM"/>
    </source>
</evidence>
<keyword evidence="1" id="KW-0406">Ion transport</keyword>
<sequence length="100" mass="11332">MERGISALLLSPEVTDRKLTVEEEEAKRIAEMGKPVLGEHPKLEVIIEESFEFKNTVDKLIKKTNLAMVVGTHSWRDQFMEAITVSAGKRVSRWAPALLR</sequence>
<dbReference type="Gene3D" id="2.60.40.2030">
    <property type="match status" value="1"/>
</dbReference>
<dbReference type="PANTHER" id="PTHR11878">
    <property type="entry name" value="SODIUM/CALCIUM EXCHANGER"/>
    <property type="match status" value="1"/>
</dbReference>
<proteinExistence type="predicted"/>
<dbReference type="PANTHER" id="PTHR11878:SF7">
    <property type="entry name" value="SODIUM_CALCIUM EXCHANGER 3"/>
    <property type="match status" value="1"/>
</dbReference>
<dbReference type="AlphaFoldDB" id="A0A9X9Q1B0"/>
<gene>
    <name evidence="2" type="ORF">BN2614_LOCUS4</name>
</gene>
<dbReference type="GO" id="GO:0005432">
    <property type="term" value="F:calcium:sodium antiporter activity"/>
    <property type="evidence" value="ECO:0007669"/>
    <property type="project" value="TreeGrafter"/>
</dbReference>
<dbReference type="GO" id="GO:0030424">
    <property type="term" value="C:axon"/>
    <property type="evidence" value="ECO:0007669"/>
    <property type="project" value="TreeGrafter"/>
</dbReference>
<dbReference type="InterPro" id="IPR038081">
    <property type="entry name" value="CalX-like_sf"/>
</dbReference>
<keyword evidence="1" id="KW-0813">Transport</keyword>
<name>A0A9X9Q1B0_GULGU</name>
<dbReference type="GO" id="GO:0098703">
    <property type="term" value="P:calcium ion import across plasma membrane"/>
    <property type="evidence" value="ECO:0007669"/>
    <property type="project" value="TreeGrafter"/>
</dbReference>
<dbReference type="GO" id="GO:0042383">
    <property type="term" value="C:sarcolemma"/>
    <property type="evidence" value="ECO:0007669"/>
    <property type="project" value="TreeGrafter"/>
</dbReference>
<accession>A0A9X9Q1B0</accession>
<evidence type="ECO:0000313" key="3">
    <source>
        <dbReference type="Proteomes" id="UP000269945"/>
    </source>
</evidence>
<feature type="non-terminal residue" evidence="2">
    <location>
        <position position="100"/>
    </location>
</feature>
<dbReference type="Proteomes" id="UP000269945">
    <property type="component" value="Unassembled WGS sequence"/>
</dbReference>
<comment type="caution">
    <text evidence="2">The sequence shown here is derived from an EMBL/GenBank/DDBJ whole genome shotgun (WGS) entry which is preliminary data.</text>
</comment>
<reference evidence="2 3" key="1">
    <citation type="submission" date="2018-10" db="EMBL/GenBank/DDBJ databases">
        <authorList>
            <person name="Ekblom R."/>
            <person name="Jareborg N."/>
        </authorList>
    </citation>
    <scope>NUCLEOTIDE SEQUENCE [LARGE SCALE GENOMIC DNA]</scope>
    <source>
        <tissue evidence="2">Muscle</tissue>
    </source>
</reference>
<evidence type="ECO:0000256" key="1">
    <source>
        <dbReference type="ARBA" id="ARBA00023065"/>
    </source>
</evidence>
<dbReference type="InterPro" id="IPR051171">
    <property type="entry name" value="CaCA"/>
</dbReference>
<evidence type="ECO:0000313" key="2">
    <source>
        <dbReference type="EMBL" id="VCW90913.1"/>
    </source>
</evidence>
<protein>
    <recommendedName>
        <fullName evidence="4">Sodium/calcium exchanger 3</fullName>
    </recommendedName>
</protein>
<dbReference type="GO" id="GO:0098794">
    <property type="term" value="C:postsynapse"/>
    <property type="evidence" value="ECO:0007669"/>
    <property type="project" value="TreeGrafter"/>
</dbReference>